<dbReference type="RefSeq" id="XP_030069398.1">
    <property type="nucleotide sequence ID" value="XM_030213538.1"/>
</dbReference>
<dbReference type="KEGG" id="muo:115476947"/>
<proteinExistence type="predicted"/>
<sequence length="279" mass="31544">MESQNRADSRSPSPMLEQFKLPEWSPRNEVELEPNPCQLTAPPRYSSLAPETFDSMQEPRLRPVRPQNTVQIDDVNRTVAPRPRPGRSQLIVTPEEGTGTIGPMLRPGRAQLTAPLDDISSTTAPLFKSPTGEQRNSTQRHKVIPLSRDQYSQVMKTLRAMITPFKESSEVTIYAHLDSVHDLFNFLQVQADSDKRALLQWTFATECQTYLKAILAESNDLSTVEQALKKRYGLFADPTEAKRAAYNMRCGPNESPHEWSYRLRRTFFDGGGGPRGQRA</sequence>
<evidence type="ECO:0000256" key="1">
    <source>
        <dbReference type="SAM" id="MobiDB-lite"/>
    </source>
</evidence>
<protein>
    <submittedName>
        <fullName evidence="3">Uncharacterized protein LOC115476309</fullName>
    </submittedName>
    <submittedName>
        <fullName evidence="4">Uncharacterized protein LOC115476947</fullName>
    </submittedName>
</protein>
<evidence type="ECO:0000313" key="4">
    <source>
        <dbReference type="RefSeq" id="XP_030069398.1"/>
    </source>
</evidence>
<dbReference type="AlphaFoldDB" id="A0A6P7YWR1"/>
<evidence type="ECO:0000313" key="2">
    <source>
        <dbReference type="Proteomes" id="UP000515156"/>
    </source>
</evidence>
<gene>
    <name evidence="4" type="primary">LOC115476947</name>
    <name evidence="3" type="synonym">LOC115476309</name>
</gene>
<dbReference type="KEGG" id="muo:115476309"/>
<accession>A0A6P7YWR1</accession>
<feature type="region of interest" description="Disordered" evidence="1">
    <location>
        <begin position="120"/>
        <end position="140"/>
    </location>
</feature>
<dbReference type="RefSeq" id="XP_030068466.1">
    <property type="nucleotide sequence ID" value="XM_030212606.1"/>
</dbReference>
<reference evidence="3 4" key="1">
    <citation type="submission" date="2025-04" db="UniProtKB">
        <authorList>
            <consortium name="RefSeq"/>
        </authorList>
    </citation>
    <scope>IDENTIFICATION</scope>
</reference>
<name>A0A6P7YWR1_9AMPH</name>
<evidence type="ECO:0000313" key="3">
    <source>
        <dbReference type="RefSeq" id="XP_030068466.1"/>
    </source>
</evidence>
<keyword evidence="2" id="KW-1185">Reference proteome</keyword>
<dbReference type="Proteomes" id="UP000515156">
    <property type="component" value="Chromosome 8"/>
</dbReference>
<feature type="region of interest" description="Disordered" evidence="1">
    <location>
        <begin position="78"/>
        <end position="106"/>
    </location>
</feature>
<feature type="region of interest" description="Disordered" evidence="1">
    <location>
        <begin position="1"/>
        <end position="43"/>
    </location>
</feature>
<organism evidence="2 4">
    <name type="scientific">Microcaecilia unicolor</name>
    <dbReference type="NCBI Taxonomy" id="1415580"/>
    <lineage>
        <taxon>Eukaryota</taxon>
        <taxon>Metazoa</taxon>
        <taxon>Chordata</taxon>
        <taxon>Craniata</taxon>
        <taxon>Vertebrata</taxon>
        <taxon>Euteleostomi</taxon>
        <taxon>Amphibia</taxon>
        <taxon>Gymnophiona</taxon>
        <taxon>Siphonopidae</taxon>
        <taxon>Microcaecilia</taxon>
    </lineage>
</organism>
<dbReference type="GeneID" id="115476947"/>